<keyword evidence="2" id="KW-1185">Reference proteome</keyword>
<dbReference type="EMBL" id="JMIW01000002">
    <property type="protein sequence ID" value="KEO90831.1"/>
    <property type="molecule type" value="Genomic_DNA"/>
</dbReference>
<gene>
    <name evidence="1" type="ORF">EH31_07280</name>
</gene>
<evidence type="ECO:0000313" key="1">
    <source>
        <dbReference type="EMBL" id="KEO90831.1"/>
    </source>
</evidence>
<dbReference type="STRING" id="1044.EH31_07280"/>
<dbReference type="Pfam" id="PF11288">
    <property type="entry name" value="DUF3089"/>
    <property type="match status" value="1"/>
</dbReference>
<comment type="caution">
    <text evidence="1">The sequence shown here is derived from an EMBL/GenBank/DDBJ whole genome shotgun (WGS) entry which is preliminary data.</text>
</comment>
<sequence>MARKFLYLIAISIVLVFAALIVLRVWSKELTAFAFVPDVEFVEQEPLAASAYQDPAMWYSRPGIGVKDPARWQPAYAADTARPQGTATGDVPDYAVFFIHPTSHRDTDSWNAPIGHEEAERIARIYIRGMASPFNTAQEIWAPRYRQATLGAFLTDAQEAEQAIDAAYLDVLEAFRFFVDSLDEDTPIVLAGHSQGSLHLLRLLREEVQEKGLSNRVVASYAIGWPISVEHDLPALGVPACATASQTGCILSWSSYAEPADPSAVIETYAASIGFDGTARGTSQILCTNPLLGTFGGSADAAANLGTLVPDNTMSDGELVPGAVPATCDDRGLLMIGAPPEMGSFVLPGNNYHVYDIPLFWANTKADVSRRVSAFAGAASGGVETAN</sequence>
<protein>
    <recommendedName>
        <fullName evidence="3">DUF3089 domain-containing protein</fullName>
    </recommendedName>
</protein>
<organism evidence="1 2">
    <name type="scientific">Erythrobacter longus</name>
    <dbReference type="NCBI Taxonomy" id="1044"/>
    <lineage>
        <taxon>Bacteria</taxon>
        <taxon>Pseudomonadati</taxon>
        <taxon>Pseudomonadota</taxon>
        <taxon>Alphaproteobacteria</taxon>
        <taxon>Sphingomonadales</taxon>
        <taxon>Erythrobacteraceae</taxon>
        <taxon>Erythrobacter/Porphyrobacter group</taxon>
        <taxon>Erythrobacter</taxon>
    </lineage>
</organism>
<reference evidence="1 2" key="1">
    <citation type="submission" date="2014-04" db="EMBL/GenBank/DDBJ databases">
        <title>A comprehensive comparison of genomes of Erythrobacter spp. strains.</title>
        <authorList>
            <person name="Zheng Q."/>
        </authorList>
    </citation>
    <scope>NUCLEOTIDE SEQUENCE [LARGE SCALE GENOMIC DNA]</scope>
    <source>
        <strain evidence="1 2">DSM 6997</strain>
    </source>
</reference>
<name>A0A074M7U3_ERYLO</name>
<dbReference type="ESTHER" id="erylo-a0a074m7u3">
    <property type="family name" value="Duf_3089"/>
</dbReference>
<dbReference type="AlphaFoldDB" id="A0A074M7U3"/>
<dbReference type="RefSeq" id="WP_034959284.1">
    <property type="nucleotide sequence ID" value="NZ_JMIW01000002.1"/>
</dbReference>
<dbReference type="eggNOG" id="COG2267">
    <property type="taxonomic scope" value="Bacteria"/>
</dbReference>
<dbReference type="OrthoDB" id="9794645at2"/>
<dbReference type="InterPro" id="IPR021440">
    <property type="entry name" value="DUF3089"/>
</dbReference>
<dbReference type="Proteomes" id="UP000027647">
    <property type="component" value="Unassembled WGS sequence"/>
</dbReference>
<dbReference type="SUPFAM" id="SSF53474">
    <property type="entry name" value="alpha/beta-Hydrolases"/>
    <property type="match status" value="1"/>
</dbReference>
<evidence type="ECO:0000313" key="2">
    <source>
        <dbReference type="Proteomes" id="UP000027647"/>
    </source>
</evidence>
<dbReference type="InterPro" id="IPR029058">
    <property type="entry name" value="AB_hydrolase_fold"/>
</dbReference>
<proteinExistence type="predicted"/>
<accession>A0A074M7U3</accession>
<evidence type="ECO:0008006" key="3">
    <source>
        <dbReference type="Google" id="ProtNLM"/>
    </source>
</evidence>